<dbReference type="PANTHER" id="PTHR46034">
    <property type="match status" value="1"/>
</dbReference>
<dbReference type="InterPro" id="IPR013989">
    <property type="entry name" value="Dev_and_cell_death_domain"/>
</dbReference>
<evidence type="ECO:0000313" key="5">
    <source>
        <dbReference type="Proteomes" id="UP000006038"/>
    </source>
</evidence>
<dbReference type="GO" id="GO:0034976">
    <property type="term" value="P:response to endoplasmic reticulum stress"/>
    <property type="evidence" value="ECO:0007669"/>
    <property type="project" value="InterPro"/>
</dbReference>
<keyword evidence="5" id="KW-1185">Reference proteome</keyword>
<evidence type="ECO:0000313" key="4">
    <source>
        <dbReference type="EnsemblPlants" id="OB01G13950.1"/>
    </source>
</evidence>
<accession>J3KWN9</accession>
<dbReference type="EnsemblPlants" id="OB01G13950.1">
    <property type="protein sequence ID" value="OB01G13950.1"/>
    <property type="gene ID" value="OB01G13950"/>
</dbReference>
<dbReference type="AlphaFoldDB" id="J3KWN9"/>
<dbReference type="eggNOG" id="KOG1072">
    <property type="taxonomic scope" value="Eukaryota"/>
</dbReference>
<evidence type="ECO:0000256" key="1">
    <source>
        <dbReference type="SAM" id="Coils"/>
    </source>
</evidence>
<reference evidence="4" key="1">
    <citation type="journal article" date="2013" name="Nat. Commun.">
        <title>Whole-genome sequencing of Oryza brachyantha reveals mechanisms underlying Oryza genome evolution.</title>
        <authorList>
            <person name="Chen J."/>
            <person name="Huang Q."/>
            <person name="Gao D."/>
            <person name="Wang J."/>
            <person name="Lang Y."/>
            <person name="Liu T."/>
            <person name="Li B."/>
            <person name="Bai Z."/>
            <person name="Luis Goicoechea J."/>
            <person name="Liang C."/>
            <person name="Chen C."/>
            <person name="Zhang W."/>
            <person name="Sun S."/>
            <person name="Liao Y."/>
            <person name="Zhang X."/>
            <person name="Yang L."/>
            <person name="Song C."/>
            <person name="Wang M."/>
            <person name="Shi J."/>
            <person name="Liu G."/>
            <person name="Liu J."/>
            <person name="Zhou H."/>
            <person name="Zhou W."/>
            <person name="Yu Q."/>
            <person name="An N."/>
            <person name="Chen Y."/>
            <person name="Cai Q."/>
            <person name="Wang B."/>
            <person name="Liu B."/>
            <person name="Min J."/>
            <person name="Huang Y."/>
            <person name="Wu H."/>
            <person name="Li Z."/>
            <person name="Zhang Y."/>
            <person name="Yin Y."/>
            <person name="Song W."/>
            <person name="Jiang J."/>
            <person name="Jackson S.A."/>
            <person name="Wing R.A."/>
            <person name="Wang J."/>
            <person name="Chen M."/>
        </authorList>
    </citation>
    <scope>NUCLEOTIDE SEQUENCE [LARGE SCALE GENOMIC DNA]</scope>
    <source>
        <strain evidence="4">cv. IRGC 101232</strain>
    </source>
</reference>
<dbReference type="Proteomes" id="UP000006038">
    <property type="component" value="Chromosome 1"/>
</dbReference>
<dbReference type="InterPro" id="IPR015915">
    <property type="entry name" value="Kelch-typ_b-propeller"/>
</dbReference>
<feature type="region of interest" description="Disordered" evidence="2">
    <location>
        <begin position="248"/>
        <end position="300"/>
    </location>
</feature>
<dbReference type="SMART" id="SM00767">
    <property type="entry name" value="DCD"/>
    <property type="match status" value="1"/>
</dbReference>
<dbReference type="OMA" id="YAWIDDN"/>
<dbReference type="PROSITE" id="PS51222">
    <property type="entry name" value="DCD"/>
    <property type="match status" value="1"/>
</dbReference>
<feature type="domain" description="DCD" evidence="3">
    <location>
        <begin position="37"/>
        <end position="175"/>
    </location>
</feature>
<sequence>MGGGMRTKTDSPTTPTQRQADAPRYGEQEKLRELPQKELGGVIFCCNRNTFDECFAKQLFGLPPRHIVYVKNVKPGLPLFLFNSTDRSLHGIFEATSPGQRCIDQFAWMSEPTGGTITPFPAQVRFSTKTKCHPLPEDKYKSVLINNYFSKERPSYFYFELDHKQTRDLISLFAPAPVRAMPRPATAHAVPNAWDGPLPFLTAKTCVSEQVKSEHDVKDVNQFSVLSHSHDIVSYSLPDLDVNYANESTTSRSNIDKDASDYDDLVGGSIKEDEETVNDDQHAKMEELSSSQQKEAHSSEDALVSASVQCIRQDTWLAATFPKDSSCATSQSDTSVKDNTPSVQCHGYTEMHQIIINLSKKTEAMEKKQIDSDQEILSLKELVKGTERRVEELKQQFEKLQLEHRSSAPLFSEILLMGGHNGINWLPSLDSYCPATDILETLMPMSSARAYAAVATLKGHVFSFGGWNGKHSLWYNSVECYNRRANKWIALPCLNHEKGHLAGATLNDKIFAIGGGDGSQSFSEVEMFEPATGKWIYGLSMQQPRCAPAAAELHGVLYVIGGYDGNISAERFDPREGFWTQLPSMGTRRGSHSVVALGDSLYALGGQDRNTTLSSVEILDTRANSWRTGSPLSVPRAYGCAVAVDGNAYLLGGIQSSEKYAETVEVYKEGQGWSTSGSKAVGKRAFACAVAV</sequence>
<feature type="region of interest" description="Disordered" evidence="2">
    <location>
        <begin position="1"/>
        <end position="28"/>
    </location>
</feature>
<dbReference type="HOGENOM" id="CLU_006099_1_0_1"/>
<dbReference type="Gramene" id="OB01G13950.1">
    <property type="protein sequence ID" value="OB01G13950.1"/>
    <property type="gene ID" value="OB01G13950"/>
</dbReference>
<proteinExistence type="predicted"/>
<reference evidence="4" key="2">
    <citation type="submission" date="2013-04" db="UniProtKB">
        <authorList>
            <consortium name="EnsemblPlants"/>
        </authorList>
    </citation>
    <scope>IDENTIFICATION</scope>
</reference>
<dbReference type="SMART" id="SM00612">
    <property type="entry name" value="Kelch"/>
    <property type="match status" value="5"/>
</dbReference>
<dbReference type="InterPro" id="IPR006652">
    <property type="entry name" value="Kelch_1"/>
</dbReference>
<evidence type="ECO:0000259" key="3">
    <source>
        <dbReference type="PROSITE" id="PS51222"/>
    </source>
</evidence>
<feature type="compositionally biased region" description="Polar residues" evidence="2">
    <location>
        <begin position="10"/>
        <end position="19"/>
    </location>
</feature>
<organism evidence="4">
    <name type="scientific">Oryza brachyantha</name>
    <name type="common">malo sina</name>
    <dbReference type="NCBI Taxonomy" id="4533"/>
    <lineage>
        <taxon>Eukaryota</taxon>
        <taxon>Viridiplantae</taxon>
        <taxon>Streptophyta</taxon>
        <taxon>Embryophyta</taxon>
        <taxon>Tracheophyta</taxon>
        <taxon>Spermatophyta</taxon>
        <taxon>Magnoliopsida</taxon>
        <taxon>Liliopsida</taxon>
        <taxon>Poales</taxon>
        <taxon>Poaceae</taxon>
        <taxon>BOP clade</taxon>
        <taxon>Oryzoideae</taxon>
        <taxon>Oryzeae</taxon>
        <taxon>Oryzinae</taxon>
        <taxon>Oryza</taxon>
    </lineage>
</organism>
<dbReference type="Pfam" id="PF01344">
    <property type="entry name" value="Kelch_1"/>
    <property type="match status" value="4"/>
</dbReference>
<name>J3KWN9_ORYBR</name>
<evidence type="ECO:0000256" key="2">
    <source>
        <dbReference type="SAM" id="MobiDB-lite"/>
    </source>
</evidence>
<dbReference type="InterPro" id="IPR044832">
    <property type="entry name" value="NRP-like"/>
</dbReference>
<keyword evidence="1" id="KW-0175">Coiled coil</keyword>
<dbReference type="PANTHER" id="PTHR46034:SF42">
    <property type="entry name" value="OS01G0165200 PROTEIN"/>
    <property type="match status" value="1"/>
</dbReference>
<dbReference type="Pfam" id="PF10539">
    <property type="entry name" value="Dev_Cell_Death"/>
    <property type="match status" value="1"/>
</dbReference>
<dbReference type="InterPro" id="IPR011043">
    <property type="entry name" value="Gal_Oxase/kelch_b-propeller"/>
</dbReference>
<dbReference type="Gene3D" id="2.120.10.80">
    <property type="entry name" value="Kelch-type beta propeller"/>
    <property type="match status" value="2"/>
</dbReference>
<dbReference type="SUPFAM" id="SSF50965">
    <property type="entry name" value="Galactose oxidase, central domain"/>
    <property type="match status" value="1"/>
</dbReference>
<protein>
    <recommendedName>
        <fullName evidence="3">DCD domain-containing protein</fullName>
    </recommendedName>
</protein>
<feature type="coiled-coil region" evidence="1">
    <location>
        <begin position="376"/>
        <end position="403"/>
    </location>
</feature>